<dbReference type="Pfam" id="PF13763">
    <property type="entry name" value="DUF4167"/>
    <property type="match status" value="1"/>
</dbReference>
<sequence length="357" mass="40794">MADGDLTTSSDEGSEQLINNRQNGRRRGRSGGLPRSNSNNGIDRNNRIDNRARGNASQLHEKYKALARDMQLQGDRVMTEYYLQFADHYFRILNDNRLRYEEARMRDRNLSQEGDNNEQIIDNRSSMDSRQNADNSRQPMDNRFDNRRPSSSYNTENRVVRRPRRVVGESRLAGDDRNGADNGYNTNFGNNDYNSPVRSRRIVENNDRTDIRADFMDREDNRMTETAMPIQAQPSIPMDVSSEEAVTPPVRRRGRRPKAVVEAEARKAAEAQRYTEGDLQENNAEAIPAIDSDTVAEAPVRRRGRRPKAVIEAEARLEADRLPPAINPVENADQEEEKPRRRGRRPKAEVESAAAEA</sequence>
<dbReference type="Proteomes" id="UP000001494">
    <property type="component" value="Chromosome"/>
</dbReference>
<evidence type="ECO:0000259" key="2">
    <source>
        <dbReference type="Pfam" id="PF13763"/>
    </source>
</evidence>
<organism evidence="3 4">
    <name type="scientific">Zymomonas mobilis subsp. mobilis (strain ATCC 10988 / DSM 424 / LMG 404 / NCIMB 8938 / NRRL B-806 / ZM1)</name>
    <dbReference type="NCBI Taxonomy" id="555217"/>
    <lineage>
        <taxon>Bacteria</taxon>
        <taxon>Pseudomonadati</taxon>
        <taxon>Pseudomonadota</taxon>
        <taxon>Alphaproteobacteria</taxon>
        <taxon>Sphingomonadales</taxon>
        <taxon>Zymomonadaceae</taxon>
        <taxon>Zymomonas</taxon>
    </lineage>
</organism>
<feature type="compositionally biased region" description="Basic and acidic residues" evidence="1">
    <location>
        <begin position="259"/>
        <end position="276"/>
    </location>
</feature>
<protein>
    <recommendedName>
        <fullName evidence="2">DUF4167 domain-containing protein</fullName>
    </recommendedName>
</protein>
<evidence type="ECO:0000313" key="3">
    <source>
        <dbReference type="EMBL" id="AEH63425.1"/>
    </source>
</evidence>
<dbReference type="EMBL" id="CP002850">
    <property type="protein sequence ID" value="AEH63425.1"/>
    <property type="molecule type" value="Genomic_DNA"/>
</dbReference>
<evidence type="ECO:0000256" key="1">
    <source>
        <dbReference type="SAM" id="MobiDB-lite"/>
    </source>
</evidence>
<feature type="domain" description="DUF4167" evidence="2">
    <location>
        <begin position="25"/>
        <end position="97"/>
    </location>
</feature>
<feature type="compositionally biased region" description="Low complexity" evidence="1">
    <location>
        <begin position="32"/>
        <end position="43"/>
    </location>
</feature>
<feature type="compositionally biased region" description="Polar residues" evidence="1">
    <location>
        <begin position="111"/>
        <end position="139"/>
    </location>
</feature>
<feature type="compositionally biased region" description="Polar residues" evidence="1">
    <location>
        <begin position="1"/>
        <end position="11"/>
    </location>
</feature>
<evidence type="ECO:0000313" key="4">
    <source>
        <dbReference type="Proteomes" id="UP000001494"/>
    </source>
</evidence>
<feature type="region of interest" description="Disordered" evidence="1">
    <location>
        <begin position="109"/>
        <end position="196"/>
    </location>
</feature>
<dbReference type="InterPro" id="IPR025430">
    <property type="entry name" value="DUF4167"/>
</dbReference>
<dbReference type="GeneID" id="79905143"/>
<dbReference type="AlphaFoldDB" id="A0A0H3G472"/>
<dbReference type="KEGG" id="zmm:Zmob_1611"/>
<gene>
    <name evidence="3" type="ordered locus">Zmob_1611</name>
</gene>
<dbReference type="OrthoDB" id="9816310at2"/>
<feature type="compositionally biased region" description="Polar residues" evidence="1">
    <location>
        <begin position="183"/>
        <end position="196"/>
    </location>
</feature>
<feature type="region of interest" description="Disordered" evidence="1">
    <location>
        <begin position="239"/>
        <end position="357"/>
    </location>
</feature>
<feature type="compositionally biased region" description="Basic and acidic residues" evidence="1">
    <location>
        <begin position="166"/>
        <end position="179"/>
    </location>
</feature>
<dbReference type="eggNOG" id="COG5373">
    <property type="taxonomic scope" value="Bacteria"/>
</dbReference>
<reference evidence="3 4" key="1">
    <citation type="journal article" date="2011" name="J. Bacteriol.">
        <title>Genome sequence of the ethanol-producing Zymomonas mobilis subsp. mobilis lectotype strain ATCC 10988.</title>
        <authorList>
            <person name="Pappas K.M."/>
            <person name="Kouvelis V.N."/>
            <person name="Saunders E."/>
            <person name="Brettin T.S."/>
            <person name="Bruce D."/>
            <person name="Detter C."/>
            <person name="Balakireva M."/>
            <person name="Han C.S."/>
            <person name="Savvakis G."/>
            <person name="Kyrpides N.C."/>
            <person name="Typas M.A."/>
        </authorList>
    </citation>
    <scope>NUCLEOTIDE SEQUENCE [LARGE SCALE GENOMIC DNA]</scope>
    <source>
        <strain evidence="4">ATCC 10988 / DSM 424 / CCUG 17860 / LMG 404 / NCIMB 8938 / NRRL B-806 / ZM1</strain>
    </source>
</reference>
<dbReference type="RefSeq" id="WP_011241283.1">
    <property type="nucleotide sequence ID" value="NC_017262.1"/>
</dbReference>
<proteinExistence type="predicted"/>
<dbReference type="HOGENOM" id="CLU_066449_0_0_5"/>
<feature type="compositionally biased region" description="Basic and acidic residues" evidence="1">
    <location>
        <begin position="309"/>
        <end position="321"/>
    </location>
</feature>
<feature type="region of interest" description="Disordered" evidence="1">
    <location>
        <begin position="1"/>
        <end position="57"/>
    </location>
</feature>
<name>A0A0H3G472_ZYMMA</name>
<accession>A0A0H3G472</accession>